<dbReference type="AlphaFoldDB" id="A0A921AWZ4"/>
<dbReference type="EMBL" id="DYZA01000145">
    <property type="protein sequence ID" value="HJD97420.1"/>
    <property type="molecule type" value="Genomic_DNA"/>
</dbReference>
<dbReference type="Proteomes" id="UP000698963">
    <property type="component" value="Unassembled WGS sequence"/>
</dbReference>
<comment type="similarity">
    <text evidence="1">Belongs to the histidine acid phosphatase family.</text>
</comment>
<protein>
    <submittedName>
        <fullName evidence="4">Histidine-type phosphatase</fullName>
    </submittedName>
</protein>
<dbReference type="InterPro" id="IPR000560">
    <property type="entry name" value="His_Pase_clade-2"/>
</dbReference>
<dbReference type="GO" id="GO:0050308">
    <property type="term" value="F:sugar-phosphatase activity"/>
    <property type="evidence" value="ECO:0007669"/>
    <property type="project" value="TreeGrafter"/>
</dbReference>
<dbReference type="PANTHER" id="PTHR11567:SF110">
    <property type="entry name" value="2-PHOSPHOXYLOSE PHOSPHATASE 1"/>
    <property type="match status" value="1"/>
</dbReference>
<dbReference type="InterPro" id="IPR033379">
    <property type="entry name" value="Acid_Pase_AS"/>
</dbReference>
<evidence type="ECO:0000313" key="5">
    <source>
        <dbReference type="Proteomes" id="UP000698963"/>
    </source>
</evidence>
<accession>A0A921AWZ4</accession>
<dbReference type="RefSeq" id="WP_304122476.1">
    <property type="nucleotide sequence ID" value="NZ_DYZA01000145.1"/>
</dbReference>
<dbReference type="InterPro" id="IPR029033">
    <property type="entry name" value="His_PPase_superfam"/>
</dbReference>
<dbReference type="Gene3D" id="3.40.50.1240">
    <property type="entry name" value="Phosphoglycerate mutase-like"/>
    <property type="match status" value="2"/>
</dbReference>
<keyword evidence="3" id="KW-0732">Signal</keyword>
<organism evidence="4 5">
    <name type="scientific">Mailhella massiliensis</name>
    <dbReference type="NCBI Taxonomy" id="1903261"/>
    <lineage>
        <taxon>Bacteria</taxon>
        <taxon>Pseudomonadati</taxon>
        <taxon>Thermodesulfobacteriota</taxon>
        <taxon>Desulfovibrionia</taxon>
        <taxon>Desulfovibrionales</taxon>
        <taxon>Desulfovibrionaceae</taxon>
        <taxon>Mailhella</taxon>
    </lineage>
</organism>
<name>A0A921AWZ4_9BACT</name>
<evidence type="ECO:0000256" key="2">
    <source>
        <dbReference type="ARBA" id="ARBA00022801"/>
    </source>
</evidence>
<evidence type="ECO:0000313" key="4">
    <source>
        <dbReference type="EMBL" id="HJD97420.1"/>
    </source>
</evidence>
<dbReference type="Pfam" id="PF00328">
    <property type="entry name" value="His_Phos_2"/>
    <property type="match status" value="1"/>
</dbReference>
<dbReference type="PANTHER" id="PTHR11567">
    <property type="entry name" value="ACID PHOSPHATASE-RELATED"/>
    <property type="match status" value="1"/>
</dbReference>
<dbReference type="PROSITE" id="PS00616">
    <property type="entry name" value="HIS_ACID_PHOSPHAT_1"/>
    <property type="match status" value="1"/>
</dbReference>
<feature type="chain" id="PRO_5036835237" evidence="3">
    <location>
        <begin position="24"/>
        <end position="491"/>
    </location>
</feature>
<dbReference type="InterPro" id="IPR050645">
    <property type="entry name" value="Histidine_acid_phosphatase"/>
</dbReference>
<reference evidence="4" key="2">
    <citation type="submission" date="2021-09" db="EMBL/GenBank/DDBJ databases">
        <authorList>
            <person name="Gilroy R."/>
        </authorList>
    </citation>
    <scope>NUCLEOTIDE SEQUENCE</scope>
    <source>
        <strain evidence="4">ChiGjej2B2-19336</strain>
    </source>
</reference>
<sequence>MRRMFFFAVLTAFLLSFPHPAPAENASVKNMRLLKVVALGRHGVRPPTQSPETLASWSARSWPDWDTPPGYLTARGAALIRAEWEGLREELAFNGLLPAAECPATGSVFVYADNEERTLATARALLEGLAPGCGMEVFSLPERRDPVFHPVKSGFMPAPQLSAQEKNELVRTLFAVHADVEKSVAELSSLLGPSPAMCMPGQASCTLEERPTNLNLPEPGARAEVSLKGGLAMASTLAEILLLESLEWPEKAQMIPAGTPVLLPQGPGTPVEQKAREIILAPRSDMPGTVPLPLSPRWKAVLPDGKGPVMVNPATALRLLPVHTKVQGAVQRFPAVAKQEGLPLLYLMAEALAGTSPVKAANKAQLVVFSGHDTNMVNIAGLLGLHWDNGPFPKDSTPPGSLLAFSLWETPQGRMVQASFLCQSLAAFLSTDPAVMRDADLHHAQLILPGSLADSPAGPALPLEEFLALVRGMAGSDLSARLAELFAEKAG</sequence>
<proteinExistence type="inferred from homology"/>
<keyword evidence="2" id="KW-0378">Hydrolase</keyword>
<comment type="caution">
    <text evidence="4">The sequence shown here is derived from an EMBL/GenBank/DDBJ whole genome shotgun (WGS) entry which is preliminary data.</text>
</comment>
<gene>
    <name evidence="4" type="ORF">K8W16_07225</name>
</gene>
<evidence type="ECO:0000256" key="3">
    <source>
        <dbReference type="SAM" id="SignalP"/>
    </source>
</evidence>
<reference evidence="4" key="1">
    <citation type="journal article" date="2021" name="PeerJ">
        <title>Extensive microbial diversity within the chicken gut microbiome revealed by metagenomics and culture.</title>
        <authorList>
            <person name="Gilroy R."/>
            <person name="Ravi A."/>
            <person name="Getino M."/>
            <person name="Pursley I."/>
            <person name="Horton D.L."/>
            <person name="Alikhan N.F."/>
            <person name="Baker D."/>
            <person name="Gharbi K."/>
            <person name="Hall N."/>
            <person name="Watson M."/>
            <person name="Adriaenssens E.M."/>
            <person name="Foster-Nyarko E."/>
            <person name="Jarju S."/>
            <person name="Secka A."/>
            <person name="Antonio M."/>
            <person name="Oren A."/>
            <person name="Chaudhuri R.R."/>
            <person name="La Ragione R."/>
            <person name="Hildebrand F."/>
            <person name="Pallen M.J."/>
        </authorList>
    </citation>
    <scope>NUCLEOTIDE SEQUENCE</scope>
    <source>
        <strain evidence="4">ChiGjej2B2-19336</strain>
    </source>
</reference>
<dbReference type="SUPFAM" id="SSF53254">
    <property type="entry name" value="Phosphoglycerate mutase-like"/>
    <property type="match status" value="1"/>
</dbReference>
<feature type="signal peptide" evidence="3">
    <location>
        <begin position="1"/>
        <end position="23"/>
    </location>
</feature>
<evidence type="ECO:0000256" key="1">
    <source>
        <dbReference type="ARBA" id="ARBA00005375"/>
    </source>
</evidence>
<dbReference type="GO" id="GO:0030288">
    <property type="term" value="C:outer membrane-bounded periplasmic space"/>
    <property type="evidence" value="ECO:0007669"/>
    <property type="project" value="TreeGrafter"/>
</dbReference>